<dbReference type="InterPro" id="IPR059052">
    <property type="entry name" value="HH_YbhG-like"/>
</dbReference>
<dbReference type="Proteomes" id="UP000019151">
    <property type="component" value="Plasmid 1"/>
</dbReference>
<feature type="domain" description="YbhG-like alpha-helical hairpin" evidence="5">
    <location>
        <begin position="102"/>
        <end position="212"/>
    </location>
</feature>
<dbReference type="Gene3D" id="2.40.30.170">
    <property type="match status" value="1"/>
</dbReference>
<feature type="coiled-coil region" evidence="3">
    <location>
        <begin position="86"/>
        <end position="120"/>
    </location>
</feature>
<dbReference type="AlphaFoldDB" id="W0RRR5"/>
<name>W0RRR5_9BACT</name>
<keyword evidence="6" id="KW-0614">Plasmid</keyword>
<gene>
    <name evidence="6" type="ORF">J421_5480</name>
</gene>
<dbReference type="Gene3D" id="2.40.50.100">
    <property type="match status" value="1"/>
</dbReference>
<keyword evidence="4" id="KW-0472">Membrane</keyword>
<keyword evidence="4" id="KW-1133">Transmembrane helix</keyword>
<dbReference type="Gene3D" id="1.10.287.470">
    <property type="entry name" value="Helix hairpin bin"/>
    <property type="match status" value="1"/>
</dbReference>
<dbReference type="InParanoid" id="W0RRR5"/>
<evidence type="ECO:0000256" key="1">
    <source>
        <dbReference type="ARBA" id="ARBA00004196"/>
    </source>
</evidence>
<dbReference type="EMBL" id="CP007129">
    <property type="protein sequence ID" value="AHG93015.1"/>
    <property type="molecule type" value="Genomic_DNA"/>
</dbReference>
<protein>
    <submittedName>
        <fullName evidence="6">Secretion protein HlyD</fullName>
    </submittedName>
</protein>
<dbReference type="Pfam" id="PF25881">
    <property type="entry name" value="HH_YBHG"/>
    <property type="match status" value="1"/>
</dbReference>
<keyword evidence="2 3" id="KW-0175">Coiled coil</keyword>
<dbReference type="InterPro" id="IPR050465">
    <property type="entry name" value="UPF0194_transport"/>
</dbReference>
<comment type="subcellular location">
    <subcellularLocation>
        <location evidence="1">Cell envelope</location>
    </subcellularLocation>
</comment>
<evidence type="ECO:0000313" key="6">
    <source>
        <dbReference type="EMBL" id="AHG93015.1"/>
    </source>
</evidence>
<keyword evidence="4" id="KW-0812">Transmembrane</keyword>
<evidence type="ECO:0000259" key="5">
    <source>
        <dbReference type="Pfam" id="PF25881"/>
    </source>
</evidence>
<dbReference type="PANTHER" id="PTHR32347">
    <property type="entry name" value="EFFLUX SYSTEM COMPONENT YKNX-RELATED"/>
    <property type="match status" value="1"/>
</dbReference>
<keyword evidence="7" id="KW-1185">Reference proteome</keyword>
<accession>W0RRR5</accession>
<evidence type="ECO:0000256" key="2">
    <source>
        <dbReference type="ARBA" id="ARBA00023054"/>
    </source>
</evidence>
<evidence type="ECO:0000256" key="4">
    <source>
        <dbReference type="SAM" id="Phobius"/>
    </source>
</evidence>
<sequence>MTVHEPTDLSVRITAMPTRTRIALAAVVLSTVGALTTWRIVAAAPRDTSIVASGTVEATQADLGFQLAGRLAVVAPREGDHVAAGAELASLERDELLAQRDAARAQVAAAQAQLRELTAGARREELAHARAALAVATESRDAASRDVERLRPLAEQSLVSRQAFDHQRTALGIAEGEVDKAEEELRLLENGPRTERIEAQRAALAQATATTERADALLAQTTLRAPFAGTVTVRHREPGEVMSPGLPVLTLRDLGDRWVRIYVPGDEVGRLHVGQRAAITADGYADRRYDGVVSYVASVAEFTPRNVQTTKDRVQLVYEVRVRVTGDPRIDLKPGLPADVRFAAER</sequence>
<evidence type="ECO:0000256" key="3">
    <source>
        <dbReference type="SAM" id="Coils"/>
    </source>
</evidence>
<dbReference type="SUPFAM" id="SSF111369">
    <property type="entry name" value="HlyD-like secretion proteins"/>
    <property type="match status" value="1"/>
</dbReference>
<reference evidence="6 7" key="1">
    <citation type="journal article" date="2014" name="Genome Announc.">
        <title>Genome Sequence and Methylome of Soil Bacterium Gemmatirosa kalamazoonensis KBS708T, a Member of the Rarely Cultivated Gemmatimonadetes Phylum.</title>
        <authorList>
            <person name="Debruyn J.M."/>
            <person name="Radosevich M."/>
            <person name="Wommack K.E."/>
            <person name="Polson S.W."/>
            <person name="Hauser L.J."/>
            <person name="Fawaz M.N."/>
            <person name="Korlach J."/>
            <person name="Tsai Y.C."/>
        </authorList>
    </citation>
    <scope>NUCLEOTIDE SEQUENCE [LARGE SCALE GENOMIC DNA]</scope>
    <source>
        <strain evidence="6 7">KBS708</strain>
        <plasmid evidence="7">Plasmid 1</plasmid>
    </source>
</reference>
<dbReference type="HOGENOM" id="CLU_018816_6_3_0"/>
<dbReference type="PANTHER" id="PTHR32347:SF29">
    <property type="entry name" value="UPF0194 MEMBRANE PROTEIN YBHG"/>
    <property type="match status" value="1"/>
</dbReference>
<geneLocation type="plasmid" evidence="6 7">
    <name>1</name>
</geneLocation>
<evidence type="ECO:0000313" key="7">
    <source>
        <dbReference type="Proteomes" id="UP000019151"/>
    </source>
</evidence>
<dbReference type="KEGG" id="gba:J421_5480"/>
<feature type="transmembrane region" description="Helical" evidence="4">
    <location>
        <begin position="22"/>
        <end position="41"/>
    </location>
</feature>
<dbReference type="GO" id="GO:0030313">
    <property type="term" value="C:cell envelope"/>
    <property type="evidence" value="ECO:0007669"/>
    <property type="project" value="UniProtKB-SubCell"/>
</dbReference>
<proteinExistence type="predicted"/>
<organism evidence="6 7">
    <name type="scientific">Gemmatirosa kalamazoonensis</name>
    <dbReference type="NCBI Taxonomy" id="861299"/>
    <lineage>
        <taxon>Bacteria</taxon>
        <taxon>Pseudomonadati</taxon>
        <taxon>Gemmatimonadota</taxon>
        <taxon>Gemmatimonadia</taxon>
        <taxon>Gemmatimonadales</taxon>
        <taxon>Gemmatimonadaceae</taxon>
        <taxon>Gemmatirosa</taxon>
    </lineage>
</organism>